<dbReference type="InterPro" id="IPR051322">
    <property type="entry name" value="AA_ABC_Transporter_Permease"/>
</dbReference>
<dbReference type="Gene3D" id="1.10.3720.10">
    <property type="entry name" value="MetI-like"/>
    <property type="match status" value="1"/>
</dbReference>
<feature type="transmembrane region" description="Helical" evidence="7">
    <location>
        <begin position="198"/>
        <end position="221"/>
    </location>
</feature>
<dbReference type="CDD" id="cd06261">
    <property type="entry name" value="TM_PBP2"/>
    <property type="match status" value="1"/>
</dbReference>
<evidence type="ECO:0000256" key="7">
    <source>
        <dbReference type="RuleBase" id="RU363032"/>
    </source>
</evidence>
<evidence type="ECO:0000256" key="1">
    <source>
        <dbReference type="ARBA" id="ARBA00004651"/>
    </source>
</evidence>
<keyword evidence="6 7" id="KW-0472">Membrane</keyword>
<evidence type="ECO:0000256" key="6">
    <source>
        <dbReference type="ARBA" id="ARBA00023136"/>
    </source>
</evidence>
<reference evidence="9" key="2">
    <citation type="submission" date="2022-03" db="EMBL/GenBank/DDBJ databases">
        <title>First case of bacteraemia caused by Dielma fastidiosa in a patient hospitalised with diverticulitis.</title>
        <authorList>
            <person name="Forman-Ankjaer B."/>
            <person name="Hvid-Jensen F."/>
            <person name="Kobel C.M."/>
            <person name="Greve T."/>
        </authorList>
    </citation>
    <scope>NUCLEOTIDE SEQUENCE</scope>
    <source>
        <strain evidence="9">AUH_DF_2021</strain>
    </source>
</reference>
<dbReference type="RefSeq" id="WP_022938711.1">
    <property type="nucleotide sequence ID" value="NZ_BAABZA010000002.1"/>
</dbReference>
<dbReference type="Proteomes" id="UP001276902">
    <property type="component" value="Unassembled WGS sequence"/>
</dbReference>
<protein>
    <submittedName>
        <fullName evidence="9">ABC transporter permease</fullName>
    </submittedName>
    <submittedName>
        <fullName evidence="10">D-methionine transport system permease protein</fullName>
    </submittedName>
</protein>
<keyword evidence="2 7" id="KW-0813">Transport</keyword>
<dbReference type="PROSITE" id="PS50928">
    <property type="entry name" value="ABC_TM1"/>
    <property type="match status" value="1"/>
</dbReference>
<evidence type="ECO:0000313" key="10">
    <source>
        <dbReference type="EMBL" id="PXX81019.1"/>
    </source>
</evidence>
<feature type="transmembrane region" description="Helical" evidence="7">
    <location>
        <begin position="92"/>
        <end position="114"/>
    </location>
</feature>
<dbReference type="InterPro" id="IPR000515">
    <property type="entry name" value="MetI-like"/>
</dbReference>
<feature type="transmembrane region" description="Helical" evidence="7">
    <location>
        <begin position="69"/>
        <end position="86"/>
    </location>
</feature>
<dbReference type="PANTHER" id="PTHR30450:SF1">
    <property type="entry name" value="D-METHIONINE TRANSPORT SYSTEM PERMEASE PROTEIN METI-RELATED"/>
    <property type="match status" value="1"/>
</dbReference>
<dbReference type="EMBL" id="QJKH01000002">
    <property type="protein sequence ID" value="PXX81019.1"/>
    <property type="molecule type" value="Genomic_DNA"/>
</dbReference>
<feature type="domain" description="ABC transmembrane type-1" evidence="8">
    <location>
        <begin position="23"/>
        <end position="217"/>
    </location>
</feature>
<feature type="transmembrane region" description="Helical" evidence="7">
    <location>
        <begin position="29"/>
        <end position="48"/>
    </location>
</feature>
<name>A0A318KTR5_9FIRM</name>
<evidence type="ECO:0000256" key="3">
    <source>
        <dbReference type="ARBA" id="ARBA00022475"/>
    </source>
</evidence>
<keyword evidence="3" id="KW-1003">Cell membrane</keyword>
<evidence type="ECO:0000313" key="11">
    <source>
        <dbReference type="Proteomes" id="UP000247612"/>
    </source>
</evidence>
<dbReference type="AlphaFoldDB" id="A0A318KTR5"/>
<comment type="similarity">
    <text evidence="7">Belongs to the binding-protein-dependent transport system permease family.</text>
</comment>
<dbReference type="GeneID" id="94441228"/>
<dbReference type="Pfam" id="PF00528">
    <property type="entry name" value="BPD_transp_1"/>
    <property type="match status" value="1"/>
</dbReference>
<dbReference type="SUPFAM" id="SSF161098">
    <property type="entry name" value="MetI-like"/>
    <property type="match status" value="1"/>
</dbReference>
<dbReference type="STRING" id="1034346.GCA_000313565_02426"/>
<dbReference type="Proteomes" id="UP000247612">
    <property type="component" value="Unassembled WGS sequence"/>
</dbReference>
<keyword evidence="11" id="KW-1185">Reference proteome</keyword>
<evidence type="ECO:0000256" key="2">
    <source>
        <dbReference type="ARBA" id="ARBA00022448"/>
    </source>
</evidence>
<evidence type="ECO:0000259" key="8">
    <source>
        <dbReference type="PROSITE" id="PS50928"/>
    </source>
</evidence>
<accession>A0A318KTR5</accession>
<dbReference type="InterPro" id="IPR035906">
    <property type="entry name" value="MetI-like_sf"/>
</dbReference>
<dbReference type="OrthoDB" id="9793490at2"/>
<comment type="subcellular location">
    <subcellularLocation>
        <location evidence="1 7">Cell membrane</location>
        <topology evidence="1 7">Multi-pass membrane protein</topology>
    </subcellularLocation>
</comment>
<keyword evidence="4 7" id="KW-0812">Transmembrane</keyword>
<feature type="transmembrane region" description="Helical" evidence="7">
    <location>
        <begin position="156"/>
        <end position="178"/>
    </location>
</feature>
<dbReference type="PANTHER" id="PTHR30450">
    <property type="entry name" value="ABC TRANSPORTER PERMEASE"/>
    <property type="match status" value="1"/>
</dbReference>
<evidence type="ECO:0000256" key="5">
    <source>
        <dbReference type="ARBA" id="ARBA00022989"/>
    </source>
</evidence>
<dbReference type="EMBL" id="JALDAW010000022">
    <property type="protein sequence ID" value="MDY5168993.1"/>
    <property type="molecule type" value="Genomic_DNA"/>
</dbReference>
<sequence length="226" mass="24708">MLDFLTQLMPNVIDKWPAFVQACVESLQMIAFSGIISFVFGLIFGVTLTVTNKDGILENRIIWTILDKLVNIFRAIPFIILVALLMDMTRAIAGTTIGVRGAIFPLIMGTVPFFSRQIESALAEVDYGLIEASQSMGDSPFQTIIRVYLKESIPGIIRATTITLISLIGLTAMVGVVGGGGIGNFAIQYGYSRHQTDITYVSCIVILIFITLIQSISNVLIQKTTH</sequence>
<organism evidence="10 11">
    <name type="scientific">Dielma fastidiosa</name>
    <dbReference type="NCBI Taxonomy" id="1034346"/>
    <lineage>
        <taxon>Bacteria</taxon>
        <taxon>Bacillati</taxon>
        <taxon>Bacillota</taxon>
        <taxon>Erysipelotrichia</taxon>
        <taxon>Erysipelotrichales</taxon>
        <taxon>Erysipelotrichaceae</taxon>
        <taxon>Dielma</taxon>
    </lineage>
</organism>
<keyword evidence="5 7" id="KW-1133">Transmembrane helix</keyword>
<proteinExistence type="inferred from homology"/>
<reference evidence="10 11" key="1">
    <citation type="submission" date="2018-05" db="EMBL/GenBank/DDBJ databases">
        <title>Genomic Encyclopedia of Type Strains, Phase IV (KMG-IV): sequencing the most valuable type-strain genomes for metagenomic binning, comparative biology and taxonomic classification.</title>
        <authorList>
            <person name="Goeker M."/>
        </authorList>
    </citation>
    <scope>NUCLEOTIDE SEQUENCE [LARGE SCALE GENOMIC DNA]</scope>
    <source>
        <strain evidence="10 11">JC118</strain>
    </source>
</reference>
<dbReference type="GO" id="GO:0005886">
    <property type="term" value="C:plasma membrane"/>
    <property type="evidence" value="ECO:0007669"/>
    <property type="project" value="UniProtKB-SubCell"/>
</dbReference>
<evidence type="ECO:0000313" key="9">
    <source>
        <dbReference type="EMBL" id="MDY5168993.1"/>
    </source>
</evidence>
<evidence type="ECO:0000256" key="4">
    <source>
        <dbReference type="ARBA" id="ARBA00022692"/>
    </source>
</evidence>
<comment type="caution">
    <text evidence="10">The sequence shown here is derived from an EMBL/GenBank/DDBJ whole genome shotgun (WGS) entry which is preliminary data.</text>
</comment>
<gene>
    <name evidence="10" type="ORF">DES51_102137</name>
    <name evidence="9" type="ORF">MQE39_12815</name>
</gene>
<dbReference type="GO" id="GO:0048473">
    <property type="term" value="P:D-methionine transmembrane transport"/>
    <property type="evidence" value="ECO:0007669"/>
    <property type="project" value="TreeGrafter"/>
</dbReference>